<feature type="compositionally biased region" description="Basic and acidic residues" evidence="7">
    <location>
        <begin position="104"/>
        <end position="114"/>
    </location>
</feature>
<reference evidence="11" key="1">
    <citation type="submission" date="2016-05" db="EMBL/GenBank/DDBJ databases">
        <title>Draft genome of Corynebacterium afermentans subsp. afermentans LCDC 88199T.</title>
        <authorList>
            <person name="Bernier A.-M."/>
            <person name="Bernard K."/>
        </authorList>
    </citation>
    <scope>NUCLEOTIDE SEQUENCE [LARGE SCALE GENOMIC DNA]</scope>
    <source>
        <strain evidence="11">NML01-0328</strain>
    </source>
</reference>
<gene>
    <name evidence="6" type="primary">minC</name>
    <name evidence="10" type="ORF">A7P85_04910</name>
</gene>
<comment type="similarity">
    <text evidence="1 6">Belongs to the MinC family.</text>
</comment>
<dbReference type="GO" id="GO:1901891">
    <property type="term" value="P:regulation of cell septum assembly"/>
    <property type="evidence" value="ECO:0007669"/>
    <property type="project" value="InterPro"/>
</dbReference>
<dbReference type="RefSeq" id="WP_064084530.1">
    <property type="nucleotide sequence ID" value="NZ_LXSF01000003.1"/>
</dbReference>
<evidence type="ECO:0000256" key="1">
    <source>
        <dbReference type="ARBA" id="ARBA00006291"/>
    </source>
</evidence>
<comment type="function">
    <text evidence="5 6">Cell division inhibitor that blocks the formation of polar Z ring septums. Rapidly oscillates between the poles of the cell to destabilize FtsZ filaments that have formed before they mature into polar Z rings. Prevents FtsZ polymerization.</text>
</comment>
<evidence type="ECO:0000256" key="7">
    <source>
        <dbReference type="SAM" id="MobiDB-lite"/>
    </source>
</evidence>
<feature type="region of interest" description="Disordered" evidence="7">
    <location>
        <begin position="104"/>
        <end position="125"/>
    </location>
</feature>
<dbReference type="InterPro" id="IPR036145">
    <property type="entry name" value="MinC_C_sf"/>
</dbReference>
<evidence type="ECO:0000256" key="5">
    <source>
        <dbReference type="ARBA" id="ARBA00025606"/>
    </source>
</evidence>
<evidence type="ECO:0000259" key="8">
    <source>
        <dbReference type="Pfam" id="PF03775"/>
    </source>
</evidence>
<proteinExistence type="inferred from homology"/>
<feature type="domain" description="Septum formation inhibitor MinC N-terminal" evidence="9">
    <location>
        <begin position="5"/>
        <end position="73"/>
    </location>
</feature>
<dbReference type="Gene3D" id="2.160.20.70">
    <property type="match status" value="1"/>
</dbReference>
<evidence type="ECO:0000256" key="6">
    <source>
        <dbReference type="HAMAP-Rule" id="MF_00267"/>
    </source>
</evidence>
<comment type="subunit">
    <text evidence="6">Interacts with MinD and FtsZ.</text>
</comment>
<dbReference type="GO" id="GO:0000902">
    <property type="term" value="P:cell morphogenesis"/>
    <property type="evidence" value="ECO:0007669"/>
    <property type="project" value="InterPro"/>
</dbReference>
<name>A0A1A9REY6_EIKCO</name>
<feature type="domain" description="Septum formation inhibitor MinC C-terminal" evidence="8">
    <location>
        <begin position="131"/>
        <end position="232"/>
    </location>
</feature>
<dbReference type="Proteomes" id="UP000078003">
    <property type="component" value="Unassembled WGS sequence"/>
</dbReference>
<dbReference type="GO" id="GO:0051302">
    <property type="term" value="P:regulation of cell division"/>
    <property type="evidence" value="ECO:0007669"/>
    <property type="project" value="InterPro"/>
</dbReference>
<sequence>MKPAFDIKSARLDALAIQLNTTELAAIRQTLTERAAQYRELSDMPLLLDVQAFDSPDNLDLDSLLGLFAEHSLPIGTLRHHDEQWQAAARAHHLAFCSDNANSEEHKRLPENTQHETPSTPPTPTVRQTLVVEKPIRTGQQVYAENADLIVLGLVNEGAEVIADGHIHIYAPLRGRALAGAGGDQNARIFAQSMQAELVSIAGIYRTFDQQLPPHLHRQAVQIYLQKERLAIAALSEII</sequence>
<keyword evidence="2 6" id="KW-0132">Cell division</keyword>
<dbReference type="SUPFAM" id="SSF63848">
    <property type="entry name" value="Cell-division inhibitor MinC, C-terminal domain"/>
    <property type="match status" value="1"/>
</dbReference>
<dbReference type="NCBIfam" id="TIGR01222">
    <property type="entry name" value="minC"/>
    <property type="match status" value="1"/>
</dbReference>
<dbReference type="Pfam" id="PF03775">
    <property type="entry name" value="MinC_C"/>
    <property type="match status" value="1"/>
</dbReference>
<evidence type="ECO:0000313" key="11">
    <source>
        <dbReference type="Proteomes" id="UP000078003"/>
    </source>
</evidence>
<dbReference type="HAMAP" id="MF_00267">
    <property type="entry name" value="MinC"/>
    <property type="match status" value="1"/>
</dbReference>
<dbReference type="PANTHER" id="PTHR34108:SF1">
    <property type="entry name" value="SEPTUM SITE-DETERMINING PROTEIN MINC"/>
    <property type="match status" value="1"/>
</dbReference>
<dbReference type="InterPro" id="IPR007874">
    <property type="entry name" value="MinC_N"/>
</dbReference>
<dbReference type="InterPro" id="IPR013033">
    <property type="entry name" value="MinC"/>
</dbReference>
<dbReference type="InterPro" id="IPR005526">
    <property type="entry name" value="Septum_form_inhib_MinC_C"/>
</dbReference>
<evidence type="ECO:0000256" key="3">
    <source>
        <dbReference type="ARBA" id="ARBA00023210"/>
    </source>
</evidence>
<evidence type="ECO:0000313" key="10">
    <source>
        <dbReference type="EMBL" id="OAM17100.1"/>
    </source>
</evidence>
<dbReference type="AlphaFoldDB" id="A0A1A9REY6"/>
<evidence type="ECO:0000259" key="9">
    <source>
        <dbReference type="Pfam" id="PF05209"/>
    </source>
</evidence>
<dbReference type="EMBL" id="LXSF01000003">
    <property type="protein sequence ID" value="OAM17100.1"/>
    <property type="molecule type" value="Genomic_DNA"/>
</dbReference>
<evidence type="ECO:0000256" key="4">
    <source>
        <dbReference type="ARBA" id="ARBA00023306"/>
    </source>
</evidence>
<dbReference type="Gene3D" id="3.30.70.260">
    <property type="match status" value="1"/>
</dbReference>
<organism evidence="10 11">
    <name type="scientific">Eikenella corrodens</name>
    <dbReference type="NCBI Taxonomy" id="539"/>
    <lineage>
        <taxon>Bacteria</taxon>
        <taxon>Pseudomonadati</taxon>
        <taxon>Pseudomonadota</taxon>
        <taxon>Betaproteobacteria</taxon>
        <taxon>Neisseriales</taxon>
        <taxon>Neisseriaceae</taxon>
        <taxon>Eikenella</taxon>
    </lineage>
</organism>
<comment type="caution">
    <text evidence="10">The sequence shown here is derived from an EMBL/GenBank/DDBJ whole genome shotgun (WGS) entry which is preliminary data.</text>
</comment>
<keyword evidence="3 6" id="KW-0717">Septation</keyword>
<dbReference type="InterPro" id="IPR016098">
    <property type="entry name" value="CAP/MinC_C"/>
</dbReference>
<protein>
    <recommendedName>
        <fullName evidence="6">Probable septum site-determining protein MinC</fullName>
    </recommendedName>
</protein>
<accession>A0A1A9REY6</accession>
<dbReference type="PANTHER" id="PTHR34108">
    <property type="entry name" value="SEPTUM SITE-DETERMINING PROTEIN MINC"/>
    <property type="match status" value="1"/>
</dbReference>
<dbReference type="GO" id="GO:0000917">
    <property type="term" value="P:division septum assembly"/>
    <property type="evidence" value="ECO:0007669"/>
    <property type="project" value="UniProtKB-KW"/>
</dbReference>
<keyword evidence="4 6" id="KW-0131">Cell cycle</keyword>
<evidence type="ECO:0000256" key="2">
    <source>
        <dbReference type="ARBA" id="ARBA00022618"/>
    </source>
</evidence>
<dbReference type="Pfam" id="PF05209">
    <property type="entry name" value="MinC_N"/>
    <property type="match status" value="1"/>
</dbReference>